<reference evidence="1 2" key="1">
    <citation type="journal article" date="2017" name="Genome Biol. Evol.">
        <title>Phytophthora megakarya and P. palmivora, closely related causal agents of cacao black pod rot, underwent increases in genome sizes and gene numbers by different mechanisms.</title>
        <authorList>
            <person name="Ali S.S."/>
            <person name="Shao J."/>
            <person name="Lary D.J."/>
            <person name="Kronmiller B."/>
            <person name="Shen D."/>
            <person name="Strem M.D."/>
            <person name="Amoako-Attah I."/>
            <person name="Akrofi A.Y."/>
            <person name="Begoude B.A."/>
            <person name="Ten Hoopen G.M."/>
            <person name="Coulibaly K."/>
            <person name="Kebe B.I."/>
            <person name="Melnick R.L."/>
            <person name="Guiltinan M.J."/>
            <person name="Tyler B.M."/>
            <person name="Meinhardt L.W."/>
            <person name="Bailey B.A."/>
        </authorList>
    </citation>
    <scope>NUCLEOTIDE SEQUENCE [LARGE SCALE GENOMIC DNA]</scope>
    <source>
        <strain evidence="2">sbr112.9</strain>
    </source>
</reference>
<dbReference type="Proteomes" id="UP000237271">
    <property type="component" value="Unassembled WGS sequence"/>
</dbReference>
<protein>
    <submittedName>
        <fullName evidence="1">Pol protein</fullName>
    </submittedName>
</protein>
<dbReference type="InterPro" id="IPR050951">
    <property type="entry name" value="Retrovirus_Pol_polyprotein"/>
</dbReference>
<dbReference type="GO" id="GO:0003676">
    <property type="term" value="F:nucleic acid binding"/>
    <property type="evidence" value="ECO:0007669"/>
    <property type="project" value="InterPro"/>
</dbReference>
<dbReference type="AlphaFoldDB" id="A0A2P4Y8L3"/>
<dbReference type="InterPro" id="IPR036397">
    <property type="entry name" value="RNaseH_sf"/>
</dbReference>
<dbReference type="SUPFAM" id="SSF53098">
    <property type="entry name" value="Ribonuclease H-like"/>
    <property type="match status" value="1"/>
</dbReference>
<keyword evidence="2" id="KW-1185">Reference proteome</keyword>
<proteinExistence type="predicted"/>
<dbReference type="PANTHER" id="PTHR37984">
    <property type="entry name" value="PROTEIN CBG26694"/>
    <property type="match status" value="1"/>
</dbReference>
<evidence type="ECO:0000313" key="1">
    <source>
        <dbReference type="EMBL" id="POM74151.1"/>
    </source>
</evidence>
<dbReference type="Gene3D" id="1.10.340.70">
    <property type="match status" value="1"/>
</dbReference>
<dbReference type="EMBL" id="NCKW01004922">
    <property type="protein sequence ID" value="POM74151.1"/>
    <property type="molecule type" value="Genomic_DNA"/>
</dbReference>
<dbReference type="Gene3D" id="3.30.420.10">
    <property type="entry name" value="Ribonuclease H-like superfamily/Ribonuclease H"/>
    <property type="match status" value="1"/>
</dbReference>
<evidence type="ECO:0000313" key="2">
    <source>
        <dbReference type="Proteomes" id="UP000237271"/>
    </source>
</evidence>
<dbReference type="OrthoDB" id="103811at2759"/>
<organism evidence="1 2">
    <name type="scientific">Phytophthora palmivora</name>
    <dbReference type="NCBI Taxonomy" id="4796"/>
    <lineage>
        <taxon>Eukaryota</taxon>
        <taxon>Sar</taxon>
        <taxon>Stramenopiles</taxon>
        <taxon>Oomycota</taxon>
        <taxon>Peronosporomycetes</taxon>
        <taxon>Peronosporales</taxon>
        <taxon>Peronosporaceae</taxon>
        <taxon>Phytophthora</taxon>
    </lineage>
</organism>
<sequence length="269" mass="30439">MHGPVIRDHQDKDPMIQKIKTACRAGMHTPDYKLKPLLGCPLVTYQKRVIIPKSLREDLVDWYHQNLGHPDPERQFKTMHQILYWLSMESHRLGNVSPTKAHSGKQDYGLLPPRTLKTVNPWDIVHVDLIGPYKNNGYDITMIDQATRWLEVGIQPDEDSRTTAESLIVSGSVGNLAHAKLSTIKDLNSQVINSPAQLRAKPVISKNPQANAICERVHLEILNVIRCYEDVDWTKAVHNAAFAVRASNHSILNVPPGQLTFDQDMISRQ</sequence>
<name>A0A2P4Y8L3_9STRA</name>
<dbReference type="InterPro" id="IPR012337">
    <property type="entry name" value="RNaseH-like_sf"/>
</dbReference>
<accession>A0A2P4Y8L3</accession>
<comment type="caution">
    <text evidence="1">The sequence shown here is derived from an EMBL/GenBank/DDBJ whole genome shotgun (WGS) entry which is preliminary data.</text>
</comment>
<gene>
    <name evidence="1" type="ORF">PHPALM_8933</name>
</gene>
<dbReference type="PANTHER" id="PTHR37984:SF5">
    <property type="entry name" value="PROTEIN NYNRIN-LIKE"/>
    <property type="match status" value="1"/>
</dbReference>